<evidence type="ECO:0000313" key="2">
    <source>
        <dbReference type="Proteomes" id="UP001195483"/>
    </source>
</evidence>
<dbReference type="AlphaFoldDB" id="A0AAE0VV25"/>
<reference evidence="1" key="3">
    <citation type="submission" date="2023-05" db="EMBL/GenBank/DDBJ databases">
        <authorList>
            <person name="Smith C.H."/>
        </authorList>
    </citation>
    <scope>NUCLEOTIDE SEQUENCE</scope>
    <source>
        <strain evidence="1">CHS0354</strain>
        <tissue evidence="1">Mantle</tissue>
    </source>
</reference>
<protein>
    <submittedName>
        <fullName evidence="1">Uncharacterized protein</fullName>
    </submittedName>
</protein>
<reference evidence="1" key="2">
    <citation type="journal article" date="2021" name="Genome Biol. Evol.">
        <title>Developing a high-quality reference genome for a parasitic bivalve with doubly uniparental inheritance (Bivalvia: Unionida).</title>
        <authorList>
            <person name="Smith C.H."/>
        </authorList>
    </citation>
    <scope>NUCLEOTIDE SEQUENCE</scope>
    <source>
        <strain evidence="1">CHS0354</strain>
        <tissue evidence="1">Mantle</tissue>
    </source>
</reference>
<dbReference type="InterPro" id="IPR035897">
    <property type="entry name" value="Toll_tir_struct_dom_sf"/>
</dbReference>
<dbReference type="SUPFAM" id="SSF52200">
    <property type="entry name" value="Toll/Interleukin receptor TIR domain"/>
    <property type="match status" value="1"/>
</dbReference>
<dbReference type="EMBL" id="JAEAOA010000385">
    <property type="protein sequence ID" value="KAK3591074.1"/>
    <property type="molecule type" value="Genomic_DNA"/>
</dbReference>
<accession>A0AAE0VV25</accession>
<dbReference type="Gene3D" id="3.40.50.10140">
    <property type="entry name" value="Toll/interleukin-1 receptor homology (TIR) domain"/>
    <property type="match status" value="1"/>
</dbReference>
<reference evidence="1" key="1">
    <citation type="journal article" date="2021" name="Genome Biol. Evol.">
        <title>A High-Quality Reference Genome for a Parasitic Bivalve with Doubly Uniparental Inheritance (Bivalvia: Unionida).</title>
        <authorList>
            <person name="Smith C.H."/>
        </authorList>
    </citation>
    <scope>NUCLEOTIDE SEQUENCE</scope>
    <source>
        <strain evidence="1">CHS0354</strain>
    </source>
</reference>
<keyword evidence="2" id="KW-1185">Reference proteome</keyword>
<name>A0AAE0VV25_9BIVA</name>
<organism evidence="1 2">
    <name type="scientific">Potamilus streckersoni</name>
    <dbReference type="NCBI Taxonomy" id="2493646"/>
    <lineage>
        <taxon>Eukaryota</taxon>
        <taxon>Metazoa</taxon>
        <taxon>Spiralia</taxon>
        <taxon>Lophotrochozoa</taxon>
        <taxon>Mollusca</taxon>
        <taxon>Bivalvia</taxon>
        <taxon>Autobranchia</taxon>
        <taxon>Heteroconchia</taxon>
        <taxon>Palaeoheterodonta</taxon>
        <taxon>Unionida</taxon>
        <taxon>Unionoidea</taxon>
        <taxon>Unionidae</taxon>
        <taxon>Ambleminae</taxon>
        <taxon>Lampsilini</taxon>
        <taxon>Potamilus</taxon>
    </lineage>
</organism>
<evidence type="ECO:0000313" key="1">
    <source>
        <dbReference type="EMBL" id="KAK3591074.1"/>
    </source>
</evidence>
<dbReference type="Proteomes" id="UP001195483">
    <property type="component" value="Unassembled WGS sequence"/>
</dbReference>
<comment type="caution">
    <text evidence="1">The sequence shown here is derived from an EMBL/GenBank/DDBJ whole genome shotgun (WGS) entry which is preliminary data.</text>
</comment>
<proteinExistence type="predicted"/>
<sequence length="167" mass="20018">MSSLNVHSVQPHQADHYDVLIIHDDSNETNTMVYKYRDHLITDLEVEDVQVELIGNIGIGQSHFNAMEDIFDRYRHIFIFLTQNFTEDTLTHFKMQMGLMQSLQDPQKRGRIIPIWMAKEKEKTQKYPRELVLLAGVHYWRFYDDSYKTMYIKSMQRLIWKGRNSFL</sequence>
<gene>
    <name evidence="1" type="ORF">CHS0354_005468</name>
</gene>